<name>A0ABQ1ELV5_SPHSA</name>
<dbReference type="RefSeq" id="WP_188453281.1">
    <property type="nucleotide sequence ID" value="NZ_BMDU01000001.1"/>
</dbReference>
<gene>
    <name evidence="1" type="ORF">GCM10019071_02720</name>
</gene>
<evidence type="ECO:0008006" key="3">
    <source>
        <dbReference type="Google" id="ProtNLM"/>
    </source>
</evidence>
<keyword evidence="2" id="KW-1185">Reference proteome</keyword>
<evidence type="ECO:0000313" key="1">
    <source>
        <dbReference type="EMBL" id="GFZ77745.1"/>
    </source>
</evidence>
<proteinExistence type="predicted"/>
<dbReference type="Proteomes" id="UP000628109">
    <property type="component" value="Unassembled WGS sequence"/>
</dbReference>
<dbReference type="EMBL" id="BMDU01000001">
    <property type="protein sequence ID" value="GFZ77745.1"/>
    <property type="molecule type" value="Genomic_DNA"/>
</dbReference>
<evidence type="ECO:0000313" key="2">
    <source>
        <dbReference type="Proteomes" id="UP000628109"/>
    </source>
</evidence>
<organism evidence="1 2">
    <name type="scientific">Sphingobium fuliginis (strain ATCC 27551)</name>
    <dbReference type="NCBI Taxonomy" id="336203"/>
    <lineage>
        <taxon>Bacteria</taxon>
        <taxon>Pseudomonadati</taxon>
        <taxon>Pseudomonadota</taxon>
        <taxon>Alphaproteobacteria</taxon>
        <taxon>Sphingomonadales</taxon>
        <taxon>Sphingomonadaceae</taxon>
        <taxon>Sphingobium</taxon>
    </lineage>
</organism>
<accession>A0ABQ1ELV5</accession>
<comment type="caution">
    <text evidence="1">The sequence shown here is derived from an EMBL/GenBank/DDBJ whole genome shotgun (WGS) entry which is preliminary data.</text>
</comment>
<protein>
    <recommendedName>
        <fullName evidence="3">Mobile element protein</fullName>
    </recommendedName>
</protein>
<reference evidence="2" key="1">
    <citation type="journal article" date="2019" name="Int. J. Syst. Evol. Microbiol.">
        <title>The Global Catalogue of Microorganisms (GCM) 10K type strain sequencing project: providing services to taxonomists for standard genome sequencing and annotation.</title>
        <authorList>
            <consortium name="The Broad Institute Genomics Platform"/>
            <consortium name="The Broad Institute Genome Sequencing Center for Infectious Disease"/>
            <person name="Wu L."/>
            <person name="Ma J."/>
        </authorList>
    </citation>
    <scope>NUCLEOTIDE SEQUENCE [LARGE SCALE GENOMIC DNA]</scope>
    <source>
        <strain evidence="2">CCM 7327</strain>
    </source>
</reference>
<sequence>MCKVVSLLDRIAIDLAIPALARELFASHVMEYRHLDEQLDEIDGKLMKWHRANECSCIIDAVWELASPSCARIVAKTGDKGCGPSDRTPRR</sequence>